<evidence type="ECO:0000313" key="1">
    <source>
        <dbReference type="EMBL" id="RGV48914.1"/>
    </source>
</evidence>
<sequence>MERVTIEKAKRLFGNNFVGLEELRPLFEKMELSYASVQVPVIQYSYDELQRCSNDYVLILGIPELDNTPLSIQTFRNIFGVEPNLSVPCFYNQDWYLNEDFINKTLELRWYLLKKDVLEESRAIQPNELLNSNVVFPDAILCVYTFWAYYYAQHVILWCYDFIWCNDTDHNGDRIYVGKYHDIDGINKDGFSIHRHLTLRNCYGAIEAL</sequence>
<protein>
    <submittedName>
        <fullName evidence="1">Uncharacterized protein</fullName>
    </submittedName>
</protein>
<evidence type="ECO:0000313" key="2">
    <source>
        <dbReference type="Proteomes" id="UP000284366"/>
    </source>
</evidence>
<gene>
    <name evidence="1" type="ORF">DWW09_16735</name>
</gene>
<proteinExistence type="predicted"/>
<dbReference type="GeneID" id="61678718"/>
<name>A0A412XUN5_9BACE</name>
<accession>A0A412XUN5</accession>
<comment type="caution">
    <text evidence="1">The sequence shown here is derived from an EMBL/GenBank/DDBJ whole genome shotgun (WGS) entry which is preliminary data.</text>
</comment>
<dbReference type="EMBL" id="QRZG01000042">
    <property type="protein sequence ID" value="RGV48914.1"/>
    <property type="molecule type" value="Genomic_DNA"/>
</dbReference>
<organism evidence="1 2">
    <name type="scientific">Bacteroides clarus</name>
    <dbReference type="NCBI Taxonomy" id="626929"/>
    <lineage>
        <taxon>Bacteria</taxon>
        <taxon>Pseudomonadati</taxon>
        <taxon>Bacteroidota</taxon>
        <taxon>Bacteroidia</taxon>
        <taxon>Bacteroidales</taxon>
        <taxon>Bacteroidaceae</taxon>
        <taxon>Bacteroides</taxon>
    </lineage>
</organism>
<dbReference type="Proteomes" id="UP000284366">
    <property type="component" value="Unassembled WGS sequence"/>
</dbReference>
<dbReference type="RefSeq" id="WP_118047792.1">
    <property type="nucleotide sequence ID" value="NZ_JADNLF010000011.1"/>
</dbReference>
<dbReference type="AlphaFoldDB" id="A0A412XUN5"/>
<reference evidence="1 2" key="1">
    <citation type="submission" date="2018-08" db="EMBL/GenBank/DDBJ databases">
        <title>A genome reference for cultivated species of the human gut microbiota.</title>
        <authorList>
            <person name="Zou Y."/>
            <person name="Xue W."/>
            <person name="Luo G."/>
        </authorList>
    </citation>
    <scope>NUCLEOTIDE SEQUENCE [LARGE SCALE GENOMIC DNA]</scope>
    <source>
        <strain evidence="1 2">AF14-27</strain>
    </source>
</reference>